<keyword evidence="2" id="KW-0479">Metal-binding</keyword>
<dbReference type="SUPFAM" id="SSF57850">
    <property type="entry name" value="RING/U-box"/>
    <property type="match status" value="1"/>
</dbReference>
<sequence>MFPCWYSTACKMDDPKLFSAIQFPTFVYIQPRSQLNLHNMGFIMDKQPEANTINTGAFPLSSHISQTFFKPPSVNSIPSLYSLALCAMMPDSYVCSLCDEGLQDPVTIPCGETFCLECIKNYWDQADHVGIYSCPQCRATFTPRPVLRRNVPNVGPQDSPSPLPELAPFPYLKRDVLCDFCTGRRNRAVKSCLVCLAYYCETHVKPHYESTTFKRHKLVDETGHLDRKICPQHEKGLELFCRSDQMCICVLCTVREHRSHNTVSAEEERAEKQKLLVVTQTEVQHIIQERMKELQELRHNVEVLKGNAHRAQAASDKIFSEMLQSVERWHAEICQLIQANLKSAMAQAQSYVERLEQEIMELQRRDAELRQILDTEDNIHFLQNFPALSVAPEPMVPKVLINPEFSFGEVTKTATDMKEHLDDICKKEMNNMSKKVSDIPVYILNPRSGGRFKAPGRADLQEPKTRADFLKHAIKLTFDPNTAYKELVLSEGNRRVVRKRTTQFYPEHPERFDGFCQILCAEPLSESRYYWEVEWSGEFSIGVAYSGISRKGKNSHSLLGYNDRSWSLLCSESGYSAWHNKTEKDLPISARTTRIGVYLDFPGNSLSFYSVSESMELIYRFQARFSEPLYAGFGVGACVSLCSLEKSTQTYH</sequence>
<dbReference type="Pfam" id="PF15227">
    <property type="entry name" value="zf-C3HC4_4"/>
    <property type="match status" value="1"/>
</dbReference>
<evidence type="ECO:0000313" key="12">
    <source>
        <dbReference type="Proteomes" id="UP000694621"/>
    </source>
</evidence>
<dbReference type="InterPro" id="IPR013083">
    <property type="entry name" value="Znf_RING/FYVE/PHD"/>
</dbReference>
<protein>
    <recommendedName>
        <fullName evidence="13">Tripartite motif-containing protein 16-like</fullName>
    </recommendedName>
</protein>
<dbReference type="Pfam" id="PF13765">
    <property type="entry name" value="PRY"/>
    <property type="match status" value="1"/>
</dbReference>
<dbReference type="InterPro" id="IPR001841">
    <property type="entry name" value="Znf_RING"/>
</dbReference>
<proteinExistence type="predicted"/>
<feature type="domain" description="B30.2/SPRY" evidence="10">
    <location>
        <begin position="456"/>
        <end position="651"/>
    </location>
</feature>
<dbReference type="Ensembl" id="ENSAMXT00005028713.1">
    <property type="protein sequence ID" value="ENSAMXP00005026064.1"/>
    <property type="gene ID" value="ENSAMXG00005013176.1"/>
</dbReference>
<evidence type="ECO:0000313" key="11">
    <source>
        <dbReference type="Ensembl" id="ENSAMXP00005026064.1"/>
    </source>
</evidence>
<dbReference type="InterPro" id="IPR000315">
    <property type="entry name" value="Znf_B-box"/>
</dbReference>
<dbReference type="GO" id="GO:0005737">
    <property type="term" value="C:cytoplasm"/>
    <property type="evidence" value="ECO:0007669"/>
    <property type="project" value="UniProtKB-ARBA"/>
</dbReference>
<evidence type="ECO:0008006" key="13">
    <source>
        <dbReference type="Google" id="ProtNLM"/>
    </source>
</evidence>
<dbReference type="InterPro" id="IPR051051">
    <property type="entry name" value="E3_ubiq-ligase_TRIM/RNF"/>
</dbReference>
<dbReference type="InterPro" id="IPR003879">
    <property type="entry name" value="Butyrophylin_SPRY"/>
</dbReference>
<dbReference type="InterPro" id="IPR006574">
    <property type="entry name" value="PRY"/>
</dbReference>
<dbReference type="OrthoDB" id="6270329at2759"/>
<organism evidence="11 12">
    <name type="scientific">Astyanax mexicanus</name>
    <name type="common">Blind cave fish</name>
    <name type="synonym">Astyanax fasciatus mexicanus</name>
    <dbReference type="NCBI Taxonomy" id="7994"/>
    <lineage>
        <taxon>Eukaryota</taxon>
        <taxon>Metazoa</taxon>
        <taxon>Chordata</taxon>
        <taxon>Craniata</taxon>
        <taxon>Vertebrata</taxon>
        <taxon>Euteleostomi</taxon>
        <taxon>Actinopterygii</taxon>
        <taxon>Neopterygii</taxon>
        <taxon>Teleostei</taxon>
        <taxon>Ostariophysi</taxon>
        <taxon>Characiformes</taxon>
        <taxon>Characoidei</taxon>
        <taxon>Acestrorhamphidae</taxon>
        <taxon>Acestrorhamphinae</taxon>
        <taxon>Astyanax</taxon>
    </lineage>
</organism>
<dbReference type="PROSITE" id="PS50089">
    <property type="entry name" value="ZF_RING_2"/>
    <property type="match status" value="1"/>
</dbReference>
<dbReference type="Gene3D" id="3.30.40.10">
    <property type="entry name" value="Zinc/RING finger domain, C3HC4 (zinc finger)"/>
    <property type="match status" value="1"/>
</dbReference>
<dbReference type="InterPro" id="IPR013320">
    <property type="entry name" value="ConA-like_dom_sf"/>
</dbReference>
<evidence type="ECO:0000256" key="1">
    <source>
        <dbReference type="ARBA" id="ARBA00022588"/>
    </source>
</evidence>
<dbReference type="Pfam" id="PF00643">
    <property type="entry name" value="zf-B_box"/>
    <property type="match status" value="1"/>
</dbReference>
<dbReference type="CDD" id="cd16040">
    <property type="entry name" value="SPRY_PRY_SNTX"/>
    <property type="match status" value="1"/>
</dbReference>
<dbReference type="SMART" id="SM00184">
    <property type="entry name" value="RING"/>
    <property type="match status" value="1"/>
</dbReference>
<accession>A0A8B9JSK2</accession>
<evidence type="ECO:0000256" key="3">
    <source>
        <dbReference type="ARBA" id="ARBA00022771"/>
    </source>
</evidence>
<evidence type="ECO:0000256" key="2">
    <source>
        <dbReference type="ARBA" id="ARBA00022723"/>
    </source>
</evidence>
<dbReference type="SUPFAM" id="SSF49899">
    <property type="entry name" value="Concanavalin A-like lectins/glucanases"/>
    <property type="match status" value="1"/>
</dbReference>
<reference evidence="11" key="1">
    <citation type="submission" date="2025-08" db="UniProtKB">
        <authorList>
            <consortium name="Ensembl"/>
        </authorList>
    </citation>
    <scope>IDENTIFICATION</scope>
</reference>
<dbReference type="CDD" id="cd19769">
    <property type="entry name" value="Bbox2_TRIM16-like"/>
    <property type="match status" value="1"/>
</dbReference>
<keyword evidence="1" id="KW-0399">Innate immunity</keyword>
<dbReference type="Pfam" id="PF25600">
    <property type="entry name" value="TRIM_CC"/>
    <property type="match status" value="1"/>
</dbReference>
<evidence type="ECO:0000256" key="6">
    <source>
        <dbReference type="PROSITE-ProRule" id="PRU00024"/>
    </source>
</evidence>
<dbReference type="PROSITE" id="PS50119">
    <property type="entry name" value="ZF_BBOX"/>
    <property type="match status" value="1"/>
</dbReference>
<evidence type="ECO:0000259" key="9">
    <source>
        <dbReference type="PROSITE" id="PS50119"/>
    </source>
</evidence>
<dbReference type="InterPro" id="IPR058030">
    <property type="entry name" value="TRIM8/14/16/25/29/45/65_CC"/>
</dbReference>
<dbReference type="AlphaFoldDB" id="A0A8B9JSK2"/>
<dbReference type="Gene3D" id="3.30.160.60">
    <property type="entry name" value="Classic Zinc Finger"/>
    <property type="match status" value="1"/>
</dbReference>
<keyword evidence="7" id="KW-0175">Coiled coil</keyword>
<name>A0A8B9JSK2_ASTMX</name>
<dbReference type="SMART" id="SM00589">
    <property type="entry name" value="PRY"/>
    <property type="match status" value="1"/>
</dbReference>
<dbReference type="InterPro" id="IPR003877">
    <property type="entry name" value="SPRY_dom"/>
</dbReference>
<dbReference type="Gene3D" id="4.10.830.40">
    <property type="match status" value="1"/>
</dbReference>
<dbReference type="CDD" id="cd19802">
    <property type="entry name" value="Bbox1_TRIM8-like"/>
    <property type="match status" value="1"/>
</dbReference>
<dbReference type="PANTHER" id="PTHR25465:SF26">
    <property type="entry name" value="FINTRIM FAMILY, MEMBER 84-RELATED"/>
    <property type="match status" value="1"/>
</dbReference>
<dbReference type="InterPro" id="IPR043136">
    <property type="entry name" value="B30.2/SPRY_sf"/>
</dbReference>
<dbReference type="InterPro" id="IPR001870">
    <property type="entry name" value="B30.2/SPRY"/>
</dbReference>
<keyword evidence="3 6" id="KW-0863">Zinc-finger</keyword>
<evidence type="ECO:0000256" key="4">
    <source>
        <dbReference type="ARBA" id="ARBA00022833"/>
    </source>
</evidence>
<evidence type="ECO:0000259" key="10">
    <source>
        <dbReference type="PROSITE" id="PS50188"/>
    </source>
</evidence>
<feature type="domain" description="RING-type" evidence="8">
    <location>
        <begin position="95"/>
        <end position="138"/>
    </location>
</feature>
<feature type="domain" description="B box-type" evidence="9">
    <location>
        <begin position="225"/>
        <end position="265"/>
    </location>
</feature>
<dbReference type="PRINTS" id="PR01407">
    <property type="entry name" value="BUTYPHLNCDUF"/>
</dbReference>
<dbReference type="GO" id="GO:0045087">
    <property type="term" value="P:innate immune response"/>
    <property type="evidence" value="ECO:0007669"/>
    <property type="project" value="UniProtKB-KW"/>
</dbReference>
<keyword evidence="5" id="KW-0391">Immunity</keyword>
<dbReference type="PROSITE" id="PS50188">
    <property type="entry name" value="B302_SPRY"/>
    <property type="match status" value="1"/>
</dbReference>
<evidence type="ECO:0000256" key="5">
    <source>
        <dbReference type="ARBA" id="ARBA00022859"/>
    </source>
</evidence>
<dbReference type="SMART" id="SM00336">
    <property type="entry name" value="BBOX"/>
    <property type="match status" value="1"/>
</dbReference>
<evidence type="ECO:0000256" key="7">
    <source>
        <dbReference type="SAM" id="Coils"/>
    </source>
</evidence>
<dbReference type="SMART" id="SM00449">
    <property type="entry name" value="SPRY"/>
    <property type="match status" value="1"/>
</dbReference>
<keyword evidence="4" id="KW-0862">Zinc</keyword>
<dbReference type="SUPFAM" id="SSF57845">
    <property type="entry name" value="B-box zinc-binding domain"/>
    <property type="match status" value="1"/>
</dbReference>
<dbReference type="Proteomes" id="UP000694621">
    <property type="component" value="Unplaced"/>
</dbReference>
<dbReference type="PANTHER" id="PTHR25465">
    <property type="entry name" value="B-BOX DOMAIN CONTAINING"/>
    <property type="match status" value="1"/>
</dbReference>
<feature type="coiled-coil region" evidence="7">
    <location>
        <begin position="338"/>
        <end position="372"/>
    </location>
</feature>
<feature type="coiled-coil region" evidence="7">
    <location>
        <begin position="287"/>
        <end position="314"/>
    </location>
</feature>
<evidence type="ECO:0000259" key="8">
    <source>
        <dbReference type="PROSITE" id="PS50089"/>
    </source>
</evidence>
<dbReference type="Pfam" id="PF00622">
    <property type="entry name" value="SPRY"/>
    <property type="match status" value="1"/>
</dbReference>
<dbReference type="Gene3D" id="2.60.120.920">
    <property type="match status" value="1"/>
</dbReference>
<dbReference type="GO" id="GO:0008270">
    <property type="term" value="F:zinc ion binding"/>
    <property type="evidence" value="ECO:0007669"/>
    <property type="project" value="UniProtKB-KW"/>
</dbReference>